<dbReference type="PROSITE" id="PS00041">
    <property type="entry name" value="HTH_ARAC_FAMILY_1"/>
    <property type="match status" value="1"/>
</dbReference>
<dbReference type="PANTHER" id="PTHR46796">
    <property type="entry name" value="HTH-TYPE TRANSCRIPTIONAL ACTIVATOR RHAS-RELATED"/>
    <property type="match status" value="1"/>
</dbReference>
<dbReference type="EMBL" id="CP051167">
    <property type="protein sequence ID" value="QIZ70097.1"/>
    <property type="molecule type" value="Genomic_DNA"/>
</dbReference>
<sequence>MANAQSQPALSPDGSPQSAPSLRTETMQLELLQFPPGEGQVHSQNAHTLFVNLTTRPIDYLQTQDGKTHTGLYRRGDFTLTPADLRFFARWQGTENCLKIQLGDRFLRSVAQETLTGNRDRLSLIPTFQSRNGQIEAIATLLLAELQQNQSGGALYLDSLANVLAVQLLRNYSSTLVQLPNYEGGLPPHHLRQVLEYVDAYLTEEIKLADLAQLLSMSPFHFSRLFKQSMGLSPHQYLIQQRVERAKRLLKQGDRAIVEIALECGFNSHSHLSKQFRQVTGMTPNAFRKS</sequence>
<keyword evidence="3" id="KW-0804">Transcription</keyword>
<dbReference type="Proteomes" id="UP000500857">
    <property type="component" value="Chromosome"/>
</dbReference>
<dbReference type="KEGG" id="oxy:HCG48_05530"/>
<keyword evidence="2" id="KW-0238">DNA-binding</keyword>
<dbReference type="AlphaFoldDB" id="A0A6H1TVD9"/>
<evidence type="ECO:0000256" key="3">
    <source>
        <dbReference type="ARBA" id="ARBA00023163"/>
    </source>
</evidence>
<feature type="domain" description="HTH araC/xylS-type" evidence="5">
    <location>
        <begin position="192"/>
        <end position="290"/>
    </location>
</feature>
<dbReference type="Pfam" id="PF12833">
    <property type="entry name" value="HTH_18"/>
    <property type="match status" value="1"/>
</dbReference>
<evidence type="ECO:0000256" key="2">
    <source>
        <dbReference type="ARBA" id="ARBA00023125"/>
    </source>
</evidence>
<dbReference type="InterPro" id="IPR018062">
    <property type="entry name" value="HTH_AraC-typ_CS"/>
</dbReference>
<accession>A0A6H1TVD9</accession>
<keyword evidence="7" id="KW-1185">Reference proteome</keyword>
<feature type="region of interest" description="Disordered" evidence="4">
    <location>
        <begin position="1"/>
        <end position="21"/>
    </location>
</feature>
<dbReference type="PANTHER" id="PTHR46796:SF6">
    <property type="entry name" value="ARAC SUBFAMILY"/>
    <property type="match status" value="1"/>
</dbReference>
<protein>
    <submittedName>
        <fullName evidence="6">AraC family transcriptional regulator</fullName>
    </submittedName>
</protein>
<gene>
    <name evidence="6" type="ORF">HCG48_05530</name>
</gene>
<reference evidence="6 7" key="1">
    <citation type="submission" date="2020-04" db="EMBL/GenBank/DDBJ databases">
        <authorList>
            <person name="Basu S."/>
            <person name="Maruthanayagam V."/>
            <person name="Chakraborty S."/>
            <person name="Pramanik A."/>
            <person name="Mukherjee J."/>
            <person name="Brink B."/>
        </authorList>
    </citation>
    <scope>NUCLEOTIDE SEQUENCE [LARGE SCALE GENOMIC DNA]</scope>
    <source>
        <strain evidence="6 7">AP17</strain>
    </source>
</reference>
<dbReference type="InterPro" id="IPR018060">
    <property type="entry name" value="HTH_AraC"/>
</dbReference>
<evidence type="ECO:0000313" key="6">
    <source>
        <dbReference type="EMBL" id="QIZ70097.1"/>
    </source>
</evidence>
<dbReference type="SMART" id="SM00342">
    <property type="entry name" value="HTH_ARAC"/>
    <property type="match status" value="1"/>
</dbReference>
<evidence type="ECO:0000313" key="7">
    <source>
        <dbReference type="Proteomes" id="UP000500857"/>
    </source>
</evidence>
<dbReference type="SUPFAM" id="SSF46689">
    <property type="entry name" value="Homeodomain-like"/>
    <property type="match status" value="2"/>
</dbReference>
<keyword evidence="1" id="KW-0805">Transcription regulation</keyword>
<dbReference type="InterPro" id="IPR050204">
    <property type="entry name" value="AraC_XylS_family_regulators"/>
</dbReference>
<dbReference type="GO" id="GO:0003700">
    <property type="term" value="F:DNA-binding transcription factor activity"/>
    <property type="evidence" value="ECO:0007669"/>
    <property type="project" value="InterPro"/>
</dbReference>
<dbReference type="Gene3D" id="1.10.10.60">
    <property type="entry name" value="Homeodomain-like"/>
    <property type="match status" value="2"/>
</dbReference>
<evidence type="ECO:0000259" key="5">
    <source>
        <dbReference type="PROSITE" id="PS01124"/>
    </source>
</evidence>
<evidence type="ECO:0000256" key="4">
    <source>
        <dbReference type="SAM" id="MobiDB-lite"/>
    </source>
</evidence>
<organism evidence="6 7">
    <name type="scientific">Oxynema aestuarii AP17</name>
    <dbReference type="NCBI Taxonomy" id="2064643"/>
    <lineage>
        <taxon>Bacteria</taxon>
        <taxon>Bacillati</taxon>
        <taxon>Cyanobacteriota</taxon>
        <taxon>Cyanophyceae</taxon>
        <taxon>Oscillatoriophycideae</taxon>
        <taxon>Oscillatoriales</taxon>
        <taxon>Oscillatoriaceae</taxon>
        <taxon>Oxynema</taxon>
        <taxon>Oxynema aestuarii</taxon>
    </lineage>
</organism>
<name>A0A6H1TVD9_9CYAN</name>
<proteinExistence type="predicted"/>
<dbReference type="PROSITE" id="PS01124">
    <property type="entry name" value="HTH_ARAC_FAMILY_2"/>
    <property type="match status" value="1"/>
</dbReference>
<evidence type="ECO:0000256" key="1">
    <source>
        <dbReference type="ARBA" id="ARBA00023015"/>
    </source>
</evidence>
<dbReference type="InterPro" id="IPR009057">
    <property type="entry name" value="Homeodomain-like_sf"/>
</dbReference>
<dbReference type="GO" id="GO:0043565">
    <property type="term" value="F:sequence-specific DNA binding"/>
    <property type="evidence" value="ECO:0007669"/>
    <property type="project" value="InterPro"/>
</dbReference>